<evidence type="ECO:0000313" key="1">
    <source>
        <dbReference type="EMBL" id="TFK68281.1"/>
    </source>
</evidence>
<name>A0ACD3ASJ6_9AGAR</name>
<dbReference type="EMBL" id="ML208355">
    <property type="protein sequence ID" value="TFK68281.1"/>
    <property type="molecule type" value="Genomic_DNA"/>
</dbReference>
<gene>
    <name evidence="1" type="ORF">BDN72DRAFT_752917</name>
</gene>
<sequence length="227" mass="25568">WEECHKLVEDYDDEMCRAWKDEIDKLLIFASLFSAVVTAFTAESYQWLQDSTDSNTNLLAQLVQLQMINANLSSSDEGVVPIPPFRPTASSVRINMAWFLSLTLSLGTVLVGVLCLQWLREFQRRTAGPLQHRLARRQMAFDGLDAWKVPEIVSSLSLVLELALILFFVGLFDLLWTLHHTVALAVVIPIAILMLFVIITTTIPAVELILGERADGRPRCPYRSPQA</sequence>
<keyword evidence="2" id="KW-1185">Reference proteome</keyword>
<accession>A0ACD3ASJ6</accession>
<reference evidence="1 2" key="1">
    <citation type="journal article" date="2019" name="Nat. Ecol. Evol.">
        <title>Megaphylogeny resolves global patterns of mushroom evolution.</title>
        <authorList>
            <person name="Varga T."/>
            <person name="Krizsan K."/>
            <person name="Foldi C."/>
            <person name="Dima B."/>
            <person name="Sanchez-Garcia M."/>
            <person name="Sanchez-Ramirez S."/>
            <person name="Szollosi G.J."/>
            <person name="Szarkandi J.G."/>
            <person name="Papp V."/>
            <person name="Albert L."/>
            <person name="Andreopoulos W."/>
            <person name="Angelini C."/>
            <person name="Antonin V."/>
            <person name="Barry K.W."/>
            <person name="Bougher N.L."/>
            <person name="Buchanan P."/>
            <person name="Buyck B."/>
            <person name="Bense V."/>
            <person name="Catcheside P."/>
            <person name="Chovatia M."/>
            <person name="Cooper J."/>
            <person name="Damon W."/>
            <person name="Desjardin D."/>
            <person name="Finy P."/>
            <person name="Geml J."/>
            <person name="Haridas S."/>
            <person name="Hughes K."/>
            <person name="Justo A."/>
            <person name="Karasinski D."/>
            <person name="Kautmanova I."/>
            <person name="Kiss B."/>
            <person name="Kocsube S."/>
            <person name="Kotiranta H."/>
            <person name="LaButti K.M."/>
            <person name="Lechner B.E."/>
            <person name="Liimatainen K."/>
            <person name="Lipzen A."/>
            <person name="Lukacs Z."/>
            <person name="Mihaltcheva S."/>
            <person name="Morgado L.N."/>
            <person name="Niskanen T."/>
            <person name="Noordeloos M.E."/>
            <person name="Ohm R.A."/>
            <person name="Ortiz-Santana B."/>
            <person name="Ovrebo C."/>
            <person name="Racz N."/>
            <person name="Riley R."/>
            <person name="Savchenko A."/>
            <person name="Shiryaev A."/>
            <person name="Soop K."/>
            <person name="Spirin V."/>
            <person name="Szebenyi C."/>
            <person name="Tomsovsky M."/>
            <person name="Tulloss R.E."/>
            <person name="Uehling J."/>
            <person name="Grigoriev I.V."/>
            <person name="Vagvolgyi C."/>
            <person name="Papp T."/>
            <person name="Martin F.M."/>
            <person name="Miettinen O."/>
            <person name="Hibbett D.S."/>
            <person name="Nagy L.G."/>
        </authorList>
    </citation>
    <scope>NUCLEOTIDE SEQUENCE [LARGE SCALE GENOMIC DNA]</scope>
    <source>
        <strain evidence="1 2">NL-1719</strain>
    </source>
</reference>
<protein>
    <submittedName>
        <fullName evidence="1">Uncharacterized protein</fullName>
    </submittedName>
</protein>
<feature type="non-terminal residue" evidence="1">
    <location>
        <position position="1"/>
    </location>
</feature>
<evidence type="ECO:0000313" key="2">
    <source>
        <dbReference type="Proteomes" id="UP000308600"/>
    </source>
</evidence>
<proteinExistence type="predicted"/>
<organism evidence="1 2">
    <name type="scientific">Pluteus cervinus</name>
    <dbReference type="NCBI Taxonomy" id="181527"/>
    <lineage>
        <taxon>Eukaryota</taxon>
        <taxon>Fungi</taxon>
        <taxon>Dikarya</taxon>
        <taxon>Basidiomycota</taxon>
        <taxon>Agaricomycotina</taxon>
        <taxon>Agaricomycetes</taxon>
        <taxon>Agaricomycetidae</taxon>
        <taxon>Agaricales</taxon>
        <taxon>Pluteineae</taxon>
        <taxon>Pluteaceae</taxon>
        <taxon>Pluteus</taxon>
    </lineage>
</organism>
<feature type="non-terminal residue" evidence="1">
    <location>
        <position position="227"/>
    </location>
</feature>
<dbReference type="Proteomes" id="UP000308600">
    <property type="component" value="Unassembled WGS sequence"/>
</dbReference>